<evidence type="ECO:0000313" key="10">
    <source>
        <dbReference type="EMBL" id="NIR73771.1"/>
    </source>
</evidence>
<feature type="transmembrane region" description="Helical" evidence="8">
    <location>
        <begin position="212"/>
        <end position="245"/>
    </location>
</feature>
<evidence type="ECO:0000256" key="2">
    <source>
        <dbReference type="ARBA" id="ARBA00022475"/>
    </source>
</evidence>
<accession>A0AAE5C7S3</accession>
<keyword evidence="2" id="KW-1003">Cell membrane</keyword>
<dbReference type="GO" id="GO:0016763">
    <property type="term" value="F:pentosyltransferase activity"/>
    <property type="evidence" value="ECO:0007669"/>
    <property type="project" value="TreeGrafter"/>
</dbReference>
<protein>
    <recommendedName>
        <fullName evidence="9">Glycosyltransferase RgtA/B/C/D-like domain-containing protein</fullName>
    </recommendedName>
</protein>
<keyword evidence="4" id="KW-0808">Transferase</keyword>
<evidence type="ECO:0000256" key="5">
    <source>
        <dbReference type="ARBA" id="ARBA00022692"/>
    </source>
</evidence>
<evidence type="ECO:0000256" key="7">
    <source>
        <dbReference type="ARBA" id="ARBA00023136"/>
    </source>
</evidence>
<feature type="transmembrane region" description="Helical" evidence="8">
    <location>
        <begin position="171"/>
        <end position="200"/>
    </location>
</feature>
<comment type="caution">
    <text evidence="10">The sequence shown here is derived from an EMBL/GenBank/DDBJ whole genome shotgun (WGS) entry which is preliminary data.</text>
</comment>
<keyword evidence="6 8" id="KW-1133">Transmembrane helix</keyword>
<dbReference type="GO" id="GO:0009103">
    <property type="term" value="P:lipopolysaccharide biosynthetic process"/>
    <property type="evidence" value="ECO:0007669"/>
    <property type="project" value="UniProtKB-ARBA"/>
</dbReference>
<dbReference type="PANTHER" id="PTHR33908">
    <property type="entry name" value="MANNOSYLTRANSFERASE YKCB-RELATED"/>
    <property type="match status" value="1"/>
</dbReference>
<evidence type="ECO:0000313" key="11">
    <source>
        <dbReference type="Proteomes" id="UP000702544"/>
    </source>
</evidence>
<evidence type="ECO:0000259" key="9">
    <source>
        <dbReference type="Pfam" id="PF13231"/>
    </source>
</evidence>
<feature type="domain" description="Glycosyltransferase RgtA/B/C/D-like" evidence="9">
    <location>
        <begin position="188"/>
        <end position="306"/>
    </location>
</feature>
<proteinExistence type="predicted"/>
<name>A0AAE5C7S3_9BACT</name>
<feature type="transmembrane region" description="Helical" evidence="8">
    <location>
        <begin position="366"/>
        <end position="384"/>
    </location>
</feature>
<comment type="subcellular location">
    <subcellularLocation>
        <location evidence="1">Cell membrane</location>
        <topology evidence="1">Multi-pass membrane protein</topology>
    </subcellularLocation>
</comment>
<feature type="transmembrane region" description="Helical" evidence="8">
    <location>
        <begin position="296"/>
        <end position="317"/>
    </location>
</feature>
<feature type="transmembrane region" description="Helical" evidence="8">
    <location>
        <begin position="456"/>
        <end position="480"/>
    </location>
</feature>
<dbReference type="Proteomes" id="UP000702544">
    <property type="component" value="Unassembled WGS sequence"/>
</dbReference>
<evidence type="ECO:0000256" key="4">
    <source>
        <dbReference type="ARBA" id="ARBA00022679"/>
    </source>
</evidence>
<dbReference type="InterPro" id="IPR038731">
    <property type="entry name" value="RgtA/B/C-like"/>
</dbReference>
<dbReference type="PANTHER" id="PTHR33908:SF11">
    <property type="entry name" value="MEMBRANE PROTEIN"/>
    <property type="match status" value="1"/>
</dbReference>
<dbReference type="EMBL" id="JAACAK010000012">
    <property type="protein sequence ID" value="NIR73771.1"/>
    <property type="molecule type" value="Genomic_DNA"/>
</dbReference>
<evidence type="ECO:0000256" key="3">
    <source>
        <dbReference type="ARBA" id="ARBA00022676"/>
    </source>
</evidence>
<evidence type="ECO:0000256" key="8">
    <source>
        <dbReference type="SAM" id="Phobius"/>
    </source>
</evidence>
<organism evidence="10 11">
    <name type="scientific">Candidatus Kutchimonas denitrificans</name>
    <dbReference type="NCBI Taxonomy" id="3056748"/>
    <lineage>
        <taxon>Bacteria</taxon>
        <taxon>Pseudomonadati</taxon>
        <taxon>Gemmatimonadota</taxon>
        <taxon>Gemmatimonadia</taxon>
        <taxon>Candidatus Palauibacterales</taxon>
        <taxon>Candidatus Palauibacteraceae</taxon>
        <taxon>Candidatus Kutchimonas</taxon>
    </lineage>
</organism>
<sequence length="686" mass="75820">MVGGRMMPAVLVRRLLEGLTVVLALLTFLPWATWLGEARPEEVTAYRASVKGWLLWLAVVVPVVVVLTLLRGRTVGRWLERGRRRLTEVSGPNLALACAGLLACVAALFSWLLFARNPHLVDSIAQLFQARIFTAGSVSAPAPERPEFFAASHLLVHEGRWFAQYPPGHSALLALGLAVGLPWVINPIFAGGTVLLVYGAARRLLDEGTARLAALLYLLAPFALFMSASYMNHITTGFFLALALYAALRAAEDESPAWPLAAGLALAFAATIRPLESLAWTGILGFFVLARRGYRAAALSATACLFGITPLLAFNALTSGHPLRFGYTLLWGRGHSLGFHTDPWGEPFTPLVSFANTALDFQRLDVFLFNWPFPSLIFVLAALWFGARDERWRRPLAWLAALLLAAPAAYFFYWHRDNYLGPRFLFASLVPALILTAAGIAYVDRIAGRWRPAFRLLFVAVVIHAVAFELPANAGFIAGLEPEMNLHPEEQLERAGVDEAVVFVKVGWGSRLIGRLWGWRVPASEVERSYRLIDGCRLQRAIDAADSLAAQGVDSPRVVRGLRQQLADWRADSLPVVRALLPDPSVRVDTTRTLETRCLEEATFDRTGFTHYETLVWRNDPWLARGTIYARSLDPDRNLELLSLYPDRDAYLYAPTTLERTAVPQLFRLPIARPAGMPDKGAGGDR</sequence>
<evidence type="ECO:0000256" key="1">
    <source>
        <dbReference type="ARBA" id="ARBA00004651"/>
    </source>
</evidence>
<dbReference type="InterPro" id="IPR050297">
    <property type="entry name" value="LipidA_mod_glycosyltrf_83"/>
</dbReference>
<reference evidence="10 11" key="1">
    <citation type="submission" date="2020-01" db="EMBL/GenBank/DDBJ databases">
        <title>Genomes assembled from Gulf of Kutch pelagic sediment metagenomes.</title>
        <authorList>
            <person name="Chandrashekar M."/>
            <person name="Mahajan M.S."/>
            <person name="Dave K.J."/>
            <person name="Vatsa P."/>
            <person name="Nathani N.M."/>
        </authorList>
    </citation>
    <scope>NUCLEOTIDE SEQUENCE [LARGE SCALE GENOMIC DNA]</scope>
    <source>
        <strain evidence="10">KS3-K002</strain>
    </source>
</reference>
<dbReference type="AlphaFoldDB" id="A0AAE5C7S3"/>
<evidence type="ECO:0000256" key="6">
    <source>
        <dbReference type="ARBA" id="ARBA00022989"/>
    </source>
</evidence>
<feature type="transmembrane region" description="Helical" evidence="8">
    <location>
        <begin position="425"/>
        <end position="444"/>
    </location>
</feature>
<feature type="transmembrane region" description="Helical" evidence="8">
    <location>
        <begin position="93"/>
        <end position="114"/>
    </location>
</feature>
<feature type="transmembrane region" description="Helical" evidence="8">
    <location>
        <begin position="396"/>
        <end position="413"/>
    </location>
</feature>
<keyword evidence="3" id="KW-0328">Glycosyltransferase</keyword>
<keyword evidence="7 8" id="KW-0472">Membrane</keyword>
<dbReference type="GO" id="GO:0005886">
    <property type="term" value="C:plasma membrane"/>
    <property type="evidence" value="ECO:0007669"/>
    <property type="project" value="UniProtKB-SubCell"/>
</dbReference>
<feature type="transmembrane region" description="Helical" evidence="8">
    <location>
        <begin position="54"/>
        <end position="72"/>
    </location>
</feature>
<gene>
    <name evidence="10" type="ORF">GWO12_01450</name>
</gene>
<dbReference type="Pfam" id="PF13231">
    <property type="entry name" value="PMT_2"/>
    <property type="match status" value="1"/>
</dbReference>
<keyword evidence="5 8" id="KW-0812">Transmembrane</keyword>